<feature type="compositionally biased region" description="Low complexity" evidence="1">
    <location>
        <begin position="1018"/>
        <end position="1030"/>
    </location>
</feature>
<feature type="region of interest" description="Disordered" evidence="1">
    <location>
        <begin position="346"/>
        <end position="376"/>
    </location>
</feature>
<feature type="compositionally biased region" description="Polar residues" evidence="1">
    <location>
        <begin position="356"/>
        <end position="376"/>
    </location>
</feature>
<feature type="compositionally biased region" description="Pro residues" evidence="1">
    <location>
        <begin position="99"/>
        <end position="113"/>
    </location>
</feature>
<proteinExistence type="predicted"/>
<dbReference type="EMBL" id="JAJGCB010000004">
    <property type="protein sequence ID" value="KAJ8993099.1"/>
    <property type="molecule type" value="Genomic_DNA"/>
</dbReference>
<feature type="compositionally biased region" description="Polar residues" evidence="1">
    <location>
        <begin position="697"/>
        <end position="706"/>
    </location>
</feature>
<feature type="compositionally biased region" description="Low complexity" evidence="1">
    <location>
        <begin position="411"/>
        <end position="424"/>
    </location>
</feature>
<reference evidence="3" key="1">
    <citation type="submission" date="2023-01" db="EMBL/GenBank/DDBJ databases">
        <title>Exophiala dermititidis isolated from Cystic Fibrosis Patient.</title>
        <authorList>
            <person name="Kurbessoian T."/>
            <person name="Crocker A."/>
            <person name="Murante D."/>
            <person name="Hogan D.A."/>
            <person name="Stajich J.E."/>
        </authorList>
    </citation>
    <scope>NUCLEOTIDE SEQUENCE</scope>
    <source>
        <strain evidence="3">Ex8</strain>
    </source>
</reference>
<feature type="region of interest" description="Disordered" evidence="1">
    <location>
        <begin position="1"/>
        <end position="217"/>
    </location>
</feature>
<feature type="compositionally biased region" description="Pro residues" evidence="1">
    <location>
        <begin position="71"/>
        <end position="85"/>
    </location>
</feature>
<feature type="region of interest" description="Disordered" evidence="1">
    <location>
        <begin position="580"/>
        <end position="798"/>
    </location>
</feature>
<dbReference type="Proteomes" id="UP001161757">
    <property type="component" value="Unassembled WGS sequence"/>
</dbReference>
<feature type="compositionally biased region" description="Basic and acidic residues" evidence="1">
    <location>
        <begin position="722"/>
        <end position="734"/>
    </location>
</feature>
<dbReference type="InterPro" id="IPR019607">
    <property type="entry name" value="Putative_zinc-finger_domain"/>
</dbReference>
<sequence>MAHAYSSNPLYGGTPSYTPQQPYYPPFPPNGLQQQVQTPPSLPQQPPQPPSYQPSPTGNAPRFDTNSQIRPPAPPFPHFPQPPAAFNPDLFKQFATAGLPPPPPPPSFPPVPLPTTGYPQFASSVSSAAPSPYGHHGNSGAQGVGTGYGQLDLTQQHLGDYFGGSQHGPGESRESRKSRHGPQSYSASIGGLDGSSHSGHGRKTVDDDIDRELPSFGSRSDLDLLFATVQSHTDRTEVGSAGHSASAMTQVPVDEGNVSPYDPSRPATIPDRGFGGFGTSGSVTKTVAPKPVVRTYDNKSPAELRQLAKGALLSLVPHNILYKDLVQEGVDPQVLRDLYGELGIKVDTERPKSPRQIDTSTSDPSTTEAVSISQKGGVNAASEIAPVNDLSKSAVAATQATLPVSGVNSVQQNQAVQSPAASSAKSTQPAPSPNLERKDRIAQLLAAKTGRASSASSTAIEESPKTTAGSNAVVSAEAASPSEPLTGHQQVQSLSKAKAQTEVVKQRMEQLRREAQAKADTAVKDTSDSVDADSHTGAGPTFTIPGLFMTSSGSIGFDEASDEPAVVDVIETTTTLVAKDTAGENAATESNDPQSSNTTLKRPLAMDFDEPSTQPQAKRVNLDGNLPPSATQDNVDDESHSEGEIVEGAENDQVEDEPGSVPQNQHDGNRPSGELPVSEKPPLAKPDMSLPALTALQEATANSTGEISGGESYHAKQSQIEAMRRKIAELEQRNKLKRSKSQLDTPVSSNPPTPAMNAEAPQPSGLVTSQPSALAGSSATSQTMNRQPLTRPTISKLTPAQLAERAAALKADLLRQRAQRQQVLQEGLPDLNVEVQNTEARLEKARNDLARARTEVEAHQAALERSIKRVKELSEEIAELEKQLKEGRSGQKQYSDELQQIKLEKLAEAQEAQDAPAPPPTSTSPPITGQGASDIQNHHEKDHHLSAPTQSSAPGVTFDDSRIVQSRTSATSDDLSQKTKETLPQSPVTSDRAGAEEVLEETTRVDTLQTDAMDISPEPEYLPETETPATVSDSRQTSDDMSMDVDDNSEGSVSMSDSGSEGEEEEEDYEPADVDTTQPMQSLDEDSDEYDPEEAPVEDLTPATGIEQEDVDVYEPSEHVEETKADESADQRDKSADQAQVVSVVSPETKVDDAESGPQLTEADTLTKPQDAPDSEPAQPAPVPDDGQVPSATRFVPYQTPLSTFKKFRFHRSYTDTVKTGYRSLTYSNQIDPSRPFCPTELSGEPCTDPKCEEQHFGQLGLPDEKILVQMSSAMDIEDATERNEFIVGLKHVIADLKSRGVKEFEEVADALSAYRRQFFAAKDREDSP</sequence>
<feature type="compositionally biased region" description="Pro residues" evidence="1">
    <location>
        <begin position="40"/>
        <end position="53"/>
    </location>
</feature>
<feature type="compositionally biased region" description="Polar residues" evidence="1">
    <location>
        <begin position="587"/>
        <end position="600"/>
    </location>
</feature>
<evidence type="ECO:0000313" key="4">
    <source>
        <dbReference type="Proteomes" id="UP001161757"/>
    </source>
</evidence>
<feature type="compositionally biased region" description="Acidic residues" evidence="1">
    <location>
        <begin position="1083"/>
        <end position="1097"/>
    </location>
</feature>
<feature type="domain" description="Putative zinc-finger" evidence="2">
    <location>
        <begin position="1237"/>
        <end position="1257"/>
    </location>
</feature>
<feature type="compositionally biased region" description="Low complexity" evidence="1">
    <location>
        <begin position="188"/>
        <end position="198"/>
    </location>
</feature>
<feature type="compositionally biased region" description="Basic and acidic residues" evidence="1">
    <location>
        <begin position="504"/>
        <end position="527"/>
    </location>
</feature>
<accession>A0AAN6EYM6</accession>
<feature type="compositionally biased region" description="Polar residues" evidence="1">
    <location>
        <begin position="963"/>
        <end position="974"/>
    </location>
</feature>
<dbReference type="Pfam" id="PF10650">
    <property type="entry name" value="zf-C3H1"/>
    <property type="match status" value="1"/>
</dbReference>
<evidence type="ECO:0000259" key="2">
    <source>
        <dbReference type="Pfam" id="PF10650"/>
    </source>
</evidence>
<feature type="compositionally biased region" description="Acidic residues" evidence="1">
    <location>
        <begin position="644"/>
        <end position="658"/>
    </location>
</feature>
<name>A0AAN6EYM6_EXODE</name>
<feature type="region of interest" description="Disordered" evidence="1">
    <location>
        <begin position="503"/>
        <end position="546"/>
    </location>
</feature>
<evidence type="ECO:0000256" key="1">
    <source>
        <dbReference type="SAM" id="MobiDB-lite"/>
    </source>
</evidence>
<evidence type="ECO:0000313" key="3">
    <source>
        <dbReference type="EMBL" id="KAJ8993099.1"/>
    </source>
</evidence>
<gene>
    <name evidence="3" type="ORF">HRR80_003132</name>
</gene>
<feature type="compositionally biased region" description="Basic and acidic residues" evidence="1">
    <location>
        <begin position="1116"/>
        <end position="1136"/>
    </location>
</feature>
<feature type="compositionally biased region" description="Low complexity" evidence="1">
    <location>
        <begin position="122"/>
        <end position="132"/>
    </location>
</feature>
<feature type="compositionally biased region" description="Acidic residues" evidence="1">
    <location>
        <begin position="1060"/>
        <end position="1073"/>
    </location>
</feature>
<feature type="compositionally biased region" description="Polar residues" evidence="1">
    <location>
        <begin position="1158"/>
        <end position="1168"/>
    </location>
</feature>
<feature type="region of interest" description="Disordered" evidence="1">
    <location>
        <begin position="411"/>
        <end position="488"/>
    </location>
</feature>
<protein>
    <recommendedName>
        <fullName evidence="2">Putative zinc-finger domain-containing protein</fullName>
    </recommendedName>
</protein>
<feature type="compositionally biased region" description="Low complexity" evidence="1">
    <location>
        <begin position="470"/>
        <end position="484"/>
    </location>
</feature>
<feature type="compositionally biased region" description="Low complexity" evidence="1">
    <location>
        <begin position="1050"/>
        <end position="1059"/>
    </location>
</feature>
<comment type="caution">
    <text evidence="3">The sequence shown here is derived from an EMBL/GenBank/DDBJ whole genome shotgun (WGS) entry which is preliminary data.</text>
</comment>
<feature type="compositionally biased region" description="Polar residues" evidence="1">
    <location>
        <begin position="765"/>
        <end position="798"/>
    </location>
</feature>
<feature type="compositionally biased region" description="Basic and acidic residues" evidence="1">
    <location>
        <begin position="936"/>
        <end position="945"/>
    </location>
</feature>
<feature type="region of interest" description="Disordered" evidence="1">
    <location>
        <begin position="883"/>
        <end position="1193"/>
    </location>
</feature>
<organism evidence="3 4">
    <name type="scientific">Exophiala dermatitidis</name>
    <name type="common">Black yeast-like fungus</name>
    <name type="synonym">Wangiella dermatitidis</name>
    <dbReference type="NCBI Taxonomy" id="5970"/>
    <lineage>
        <taxon>Eukaryota</taxon>
        <taxon>Fungi</taxon>
        <taxon>Dikarya</taxon>
        <taxon>Ascomycota</taxon>
        <taxon>Pezizomycotina</taxon>
        <taxon>Eurotiomycetes</taxon>
        <taxon>Chaetothyriomycetidae</taxon>
        <taxon>Chaetothyriales</taxon>
        <taxon>Herpotrichiellaceae</taxon>
        <taxon>Exophiala</taxon>
    </lineage>
</organism>